<keyword evidence="2" id="KW-1185">Reference proteome</keyword>
<name>A0A842JIF3_9ACTN</name>
<accession>A0A842JIF3</accession>
<evidence type="ECO:0008006" key="3">
    <source>
        <dbReference type="Google" id="ProtNLM"/>
    </source>
</evidence>
<evidence type="ECO:0000313" key="1">
    <source>
        <dbReference type="EMBL" id="MBC2890261.1"/>
    </source>
</evidence>
<comment type="caution">
    <text evidence="1">The sequence shown here is derived from an EMBL/GenBank/DDBJ whole genome shotgun (WGS) entry which is preliminary data.</text>
</comment>
<dbReference type="Proteomes" id="UP000587396">
    <property type="component" value="Unassembled WGS sequence"/>
</dbReference>
<dbReference type="RefSeq" id="WP_185905997.1">
    <property type="nucleotide sequence ID" value="NZ_JACMSE010000011.1"/>
</dbReference>
<organism evidence="1 2">
    <name type="scientific">Gordonibacter massiliensis</name>
    <name type="common">ex Traore et al. 2017</name>
    <dbReference type="NCBI Taxonomy" id="1841863"/>
    <lineage>
        <taxon>Bacteria</taxon>
        <taxon>Bacillati</taxon>
        <taxon>Actinomycetota</taxon>
        <taxon>Coriobacteriia</taxon>
        <taxon>Eggerthellales</taxon>
        <taxon>Eggerthellaceae</taxon>
        <taxon>Gordonibacter</taxon>
    </lineage>
</organism>
<dbReference type="Gene3D" id="3.30.450.40">
    <property type="match status" value="1"/>
</dbReference>
<protein>
    <recommendedName>
        <fullName evidence="3">GAF domain-containing protein</fullName>
    </recommendedName>
</protein>
<dbReference type="AlphaFoldDB" id="A0A842JIF3"/>
<reference evidence="1 2" key="1">
    <citation type="submission" date="2020-08" db="EMBL/GenBank/DDBJ databases">
        <authorList>
            <person name="Liu C."/>
            <person name="Sun Q."/>
        </authorList>
    </citation>
    <scope>NUCLEOTIDE SEQUENCE [LARGE SCALE GENOMIC DNA]</scope>
    <source>
        <strain evidence="1 2">N22</strain>
    </source>
</reference>
<proteinExistence type="predicted"/>
<dbReference type="EMBL" id="JACMSE010000011">
    <property type="protein sequence ID" value="MBC2890261.1"/>
    <property type="molecule type" value="Genomic_DNA"/>
</dbReference>
<gene>
    <name evidence="1" type="ORF">H7313_13055</name>
</gene>
<evidence type="ECO:0000313" key="2">
    <source>
        <dbReference type="Proteomes" id="UP000587396"/>
    </source>
</evidence>
<sequence>MDDATDSLDINYASDLQLIRSMHEDDSFWDSILDAKLDFLNNGTDPHLAPCVRPEIADSWINSRDNGLDPDEENLGEYISEEAYEETLAKNAQLIATVKSLLRSVESLNLQNDYIFEFLDANGTPLVLIGNLRLHRFVGLNYRCNERNMGTNAHSLCMRHKKPFVIIGPEHYCFKLQGLIACAAPLIDQSGTSIGALTLTQPISDNSLTSANKKLLAHAMSLVSSLATTINGQMRLHEYDI</sequence>
<dbReference type="InterPro" id="IPR029016">
    <property type="entry name" value="GAF-like_dom_sf"/>
</dbReference>